<reference evidence="2 3" key="1">
    <citation type="submission" date="2021-06" db="EMBL/GenBank/DDBJ databases">
        <title>Caerostris darwini draft genome.</title>
        <authorList>
            <person name="Kono N."/>
            <person name="Arakawa K."/>
        </authorList>
    </citation>
    <scope>NUCLEOTIDE SEQUENCE [LARGE SCALE GENOMIC DNA]</scope>
</reference>
<gene>
    <name evidence="2" type="ORF">CDAR_590691</name>
</gene>
<feature type="signal peptide" evidence="1">
    <location>
        <begin position="1"/>
        <end position="17"/>
    </location>
</feature>
<feature type="chain" id="PRO_5043427876" evidence="1">
    <location>
        <begin position="18"/>
        <end position="179"/>
    </location>
</feature>
<dbReference type="Proteomes" id="UP001054837">
    <property type="component" value="Unassembled WGS sequence"/>
</dbReference>
<keyword evidence="1" id="KW-0732">Signal</keyword>
<dbReference type="AlphaFoldDB" id="A0AAV4N542"/>
<evidence type="ECO:0000313" key="2">
    <source>
        <dbReference type="EMBL" id="GIX79824.1"/>
    </source>
</evidence>
<keyword evidence="3" id="KW-1185">Reference proteome</keyword>
<evidence type="ECO:0000313" key="3">
    <source>
        <dbReference type="Proteomes" id="UP001054837"/>
    </source>
</evidence>
<comment type="caution">
    <text evidence="2">The sequence shown here is derived from an EMBL/GenBank/DDBJ whole genome shotgun (WGS) entry which is preliminary data.</text>
</comment>
<evidence type="ECO:0000256" key="1">
    <source>
        <dbReference type="SAM" id="SignalP"/>
    </source>
</evidence>
<name>A0AAV4N542_9ARAC</name>
<protein>
    <submittedName>
        <fullName evidence="2">Uncharacterized protein</fullName>
    </submittedName>
</protein>
<sequence>MFPIAVIVFFCYRRLLFEGLCYHCLSLLPSSNTASWDFLCCQRFQLLSSSSSATVVLYSRDFYYHRLSLLLSSTTASCDFLCCHHLPLLRVTFSAAIIYHCFGRIPLLSSSNTASCDFLCCQRFQLLSSSSSVNRHLLLPPSSFTVAVICYHRAISFTAVVFLCCRPHDDFRRNNFCHL</sequence>
<dbReference type="EMBL" id="BPLQ01001228">
    <property type="protein sequence ID" value="GIX79824.1"/>
    <property type="molecule type" value="Genomic_DNA"/>
</dbReference>
<proteinExistence type="predicted"/>
<accession>A0AAV4N542</accession>
<organism evidence="2 3">
    <name type="scientific">Caerostris darwini</name>
    <dbReference type="NCBI Taxonomy" id="1538125"/>
    <lineage>
        <taxon>Eukaryota</taxon>
        <taxon>Metazoa</taxon>
        <taxon>Ecdysozoa</taxon>
        <taxon>Arthropoda</taxon>
        <taxon>Chelicerata</taxon>
        <taxon>Arachnida</taxon>
        <taxon>Araneae</taxon>
        <taxon>Araneomorphae</taxon>
        <taxon>Entelegynae</taxon>
        <taxon>Araneoidea</taxon>
        <taxon>Araneidae</taxon>
        <taxon>Caerostris</taxon>
    </lineage>
</organism>